<evidence type="ECO:0000313" key="1">
    <source>
        <dbReference type="EMBL" id="CAG9325841.1"/>
    </source>
</evidence>
<organism evidence="1 2">
    <name type="scientific">Blepharisma stoltei</name>
    <dbReference type="NCBI Taxonomy" id="1481888"/>
    <lineage>
        <taxon>Eukaryota</taxon>
        <taxon>Sar</taxon>
        <taxon>Alveolata</taxon>
        <taxon>Ciliophora</taxon>
        <taxon>Postciliodesmatophora</taxon>
        <taxon>Heterotrichea</taxon>
        <taxon>Heterotrichida</taxon>
        <taxon>Blepharismidae</taxon>
        <taxon>Blepharisma</taxon>
    </lineage>
</organism>
<sequence length="120" mass="12876">MDDQNKRSTLETNYCLFEYNIGSAFSLDNDILLDNISTIQHGYSDSSGAGVALKHSAIAMFVKAVFYNNTSAKNGGVASLSYESEFLSTSCVLIGNIAENAGGIANAELDSFFIIENSKI</sequence>
<protein>
    <submittedName>
        <fullName evidence="1">Uncharacterized protein</fullName>
    </submittedName>
</protein>
<keyword evidence="2" id="KW-1185">Reference proteome</keyword>
<name>A0AAU9JCK7_9CILI</name>
<reference evidence="1" key="1">
    <citation type="submission" date="2021-09" db="EMBL/GenBank/DDBJ databases">
        <authorList>
            <consortium name="AG Swart"/>
            <person name="Singh M."/>
            <person name="Singh A."/>
            <person name="Seah K."/>
            <person name="Emmerich C."/>
        </authorList>
    </citation>
    <scope>NUCLEOTIDE SEQUENCE</scope>
    <source>
        <strain evidence="1">ATCC30299</strain>
    </source>
</reference>
<accession>A0AAU9JCK7</accession>
<comment type="caution">
    <text evidence="1">The sequence shown here is derived from an EMBL/GenBank/DDBJ whole genome shotgun (WGS) entry which is preliminary data.</text>
</comment>
<dbReference type="EMBL" id="CAJZBQ010000039">
    <property type="protein sequence ID" value="CAG9325841.1"/>
    <property type="molecule type" value="Genomic_DNA"/>
</dbReference>
<gene>
    <name evidence="1" type="ORF">BSTOLATCC_MIC39624</name>
</gene>
<proteinExistence type="predicted"/>
<dbReference type="AlphaFoldDB" id="A0AAU9JCK7"/>
<dbReference type="Proteomes" id="UP001162131">
    <property type="component" value="Unassembled WGS sequence"/>
</dbReference>
<evidence type="ECO:0000313" key="2">
    <source>
        <dbReference type="Proteomes" id="UP001162131"/>
    </source>
</evidence>